<evidence type="ECO:0000313" key="2">
    <source>
        <dbReference type="Proteomes" id="UP000199290"/>
    </source>
</evidence>
<dbReference type="PANTHER" id="PTHR37526:SF1">
    <property type="entry name" value="PROTEIN TUSB"/>
    <property type="match status" value="1"/>
</dbReference>
<keyword evidence="2" id="KW-1185">Reference proteome</keyword>
<accession>A0A1I6GBW0</accession>
<gene>
    <name evidence="1" type="ORF">SAMN04488073_0412</name>
</gene>
<proteinExistence type="predicted"/>
<dbReference type="PANTHER" id="PTHR37526">
    <property type="entry name" value="PROTEIN TUSB"/>
    <property type="match status" value="1"/>
</dbReference>
<dbReference type="Pfam" id="PF04077">
    <property type="entry name" value="DsrH"/>
    <property type="match status" value="1"/>
</dbReference>
<dbReference type="InterPro" id="IPR027396">
    <property type="entry name" value="DsrEFH-like"/>
</dbReference>
<dbReference type="EMBL" id="FOYV01000001">
    <property type="protein sequence ID" value="SFR39631.1"/>
    <property type="molecule type" value="Genomic_DNA"/>
</dbReference>
<sequence length="93" mass="9916">MAEYSTLHILNKAPEHPRTGHCLAALAPDDALLLIENATLLLATQSAPATCQLFASAPDIQARGLQADTEQVKTVGYSDMVSLSLAAKRVISW</sequence>
<dbReference type="Gene3D" id="3.40.1260.10">
    <property type="entry name" value="DsrEFH-like"/>
    <property type="match status" value="1"/>
</dbReference>
<dbReference type="NCBIfam" id="TIGR03011">
    <property type="entry name" value="sulf_tusB_dsrH"/>
    <property type="match status" value="1"/>
</dbReference>
<dbReference type="RefSeq" id="WP_091985421.1">
    <property type="nucleotide sequence ID" value="NZ_FOYV01000001.1"/>
</dbReference>
<reference evidence="2" key="1">
    <citation type="submission" date="2016-10" db="EMBL/GenBank/DDBJ databases">
        <authorList>
            <person name="Varghese N."/>
            <person name="Submissions S."/>
        </authorList>
    </citation>
    <scope>NUCLEOTIDE SEQUENCE [LARGE SCALE GENOMIC DNA]</scope>
    <source>
        <strain evidence="2">CGMCC 1.6294</strain>
    </source>
</reference>
<dbReference type="GO" id="GO:0002143">
    <property type="term" value="P:tRNA wobble position uridine thiolation"/>
    <property type="evidence" value="ECO:0007669"/>
    <property type="project" value="InterPro"/>
</dbReference>
<dbReference type="SUPFAM" id="SSF75169">
    <property type="entry name" value="DsrEFH-like"/>
    <property type="match status" value="1"/>
</dbReference>
<dbReference type="InterPro" id="IPR007215">
    <property type="entry name" value="Sulphur_relay_TusB/DsrH"/>
</dbReference>
<dbReference type="Proteomes" id="UP000199290">
    <property type="component" value="Unassembled WGS sequence"/>
</dbReference>
<dbReference type="OrthoDB" id="6183100at2"/>
<dbReference type="GO" id="GO:1990228">
    <property type="term" value="C:sulfurtransferase complex"/>
    <property type="evidence" value="ECO:0007669"/>
    <property type="project" value="TreeGrafter"/>
</dbReference>
<evidence type="ECO:0000313" key="1">
    <source>
        <dbReference type="EMBL" id="SFR39631.1"/>
    </source>
</evidence>
<name>A0A1I6GBW0_9GAMM</name>
<protein>
    <submittedName>
        <fullName evidence="1">tRNA 2-thiouridine synthesizing protein B</fullName>
    </submittedName>
</protein>
<dbReference type="AlphaFoldDB" id="A0A1I6GBW0"/>
<organism evidence="1 2">
    <name type="scientific">Marinobacter gudaonensis</name>
    <dbReference type="NCBI Taxonomy" id="375760"/>
    <lineage>
        <taxon>Bacteria</taxon>
        <taxon>Pseudomonadati</taxon>
        <taxon>Pseudomonadota</taxon>
        <taxon>Gammaproteobacteria</taxon>
        <taxon>Pseudomonadales</taxon>
        <taxon>Marinobacteraceae</taxon>
        <taxon>Marinobacter</taxon>
    </lineage>
</organism>
<dbReference type="STRING" id="375760.SAMN04488073_0412"/>